<name>K0SUN1_THAOC</name>
<dbReference type="AlphaFoldDB" id="K0SUN1"/>
<reference evidence="1 2" key="1">
    <citation type="journal article" date="2012" name="Genome Biol.">
        <title>Genome and low-iron response of an oceanic diatom adapted to chronic iron limitation.</title>
        <authorList>
            <person name="Lommer M."/>
            <person name="Specht M."/>
            <person name="Roy A.S."/>
            <person name="Kraemer L."/>
            <person name="Andreson R."/>
            <person name="Gutowska M.A."/>
            <person name="Wolf J."/>
            <person name="Bergner S.V."/>
            <person name="Schilhabel M.B."/>
            <person name="Klostermeier U.C."/>
            <person name="Beiko R.G."/>
            <person name="Rosenstiel P."/>
            <person name="Hippler M."/>
            <person name="Laroche J."/>
        </authorList>
    </citation>
    <scope>NUCLEOTIDE SEQUENCE [LARGE SCALE GENOMIC DNA]</scope>
    <source>
        <strain evidence="1 2">CCMP1005</strain>
    </source>
</reference>
<organism evidence="1 2">
    <name type="scientific">Thalassiosira oceanica</name>
    <name type="common">Marine diatom</name>
    <dbReference type="NCBI Taxonomy" id="159749"/>
    <lineage>
        <taxon>Eukaryota</taxon>
        <taxon>Sar</taxon>
        <taxon>Stramenopiles</taxon>
        <taxon>Ochrophyta</taxon>
        <taxon>Bacillariophyta</taxon>
        <taxon>Coscinodiscophyceae</taxon>
        <taxon>Thalassiosirophycidae</taxon>
        <taxon>Thalassiosirales</taxon>
        <taxon>Thalassiosiraceae</taxon>
        <taxon>Thalassiosira</taxon>
    </lineage>
</organism>
<protein>
    <submittedName>
        <fullName evidence="1">Uncharacterized protein</fullName>
    </submittedName>
</protein>
<evidence type="ECO:0000313" key="1">
    <source>
        <dbReference type="EMBL" id="EJK64681.1"/>
    </source>
</evidence>
<keyword evidence="2" id="KW-1185">Reference proteome</keyword>
<sequence>MADMNCHDAEVALRSSANKVAEGRHEEEGIEPLLWRVTSQSFLASNPLCPLSSLPNTLKILGLGILHRTSTVCVSPAFAVPHETNQVNDLTPVGDLKLIKI</sequence>
<dbReference type="EMBL" id="AGNL01016998">
    <property type="protein sequence ID" value="EJK64681.1"/>
    <property type="molecule type" value="Genomic_DNA"/>
</dbReference>
<gene>
    <name evidence="1" type="ORF">THAOC_14564</name>
</gene>
<evidence type="ECO:0000313" key="2">
    <source>
        <dbReference type="Proteomes" id="UP000266841"/>
    </source>
</evidence>
<comment type="caution">
    <text evidence="1">The sequence shown here is derived from an EMBL/GenBank/DDBJ whole genome shotgun (WGS) entry which is preliminary data.</text>
</comment>
<accession>K0SUN1</accession>
<dbReference type="Proteomes" id="UP000266841">
    <property type="component" value="Unassembled WGS sequence"/>
</dbReference>
<proteinExistence type="predicted"/>